<dbReference type="PANTHER" id="PTHR11748">
    <property type="entry name" value="D-LACTATE DEHYDROGENASE"/>
    <property type="match status" value="1"/>
</dbReference>
<dbReference type="GO" id="GO:0005739">
    <property type="term" value="C:mitochondrion"/>
    <property type="evidence" value="ECO:0007669"/>
    <property type="project" value="TreeGrafter"/>
</dbReference>
<dbReference type="GO" id="GO:0004458">
    <property type="term" value="F:D-lactate dehydrogenase (cytochrome) activity"/>
    <property type="evidence" value="ECO:0007669"/>
    <property type="project" value="TreeGrafter"/>
</dbReference>
<evidence type="ECO:0000256" key="3">
    <source>
        <dbReference type="ARBA" id="ARBA00022827"/>
    </source>
</evidence>
<comment type="cofactor">
    <cofactor evidence="1">
        <name>FAD</name>
        <dbReference type="ChEBI" id="CHEBI:57692"/>
    </cofactor>
</comment>
<dbReference type="PROSITE" id="PS51387">
    <property type="entry name" value="FAD_PCMH"/>
    <property type="match status" value="1"/>
</dbReference>
<dbReference type="InterPro" id="IPR004113">
    <property type="entry name" value="FAD-bd_oxidored_4_C"/>
</dbReference>
<proteinExistence type="predicted"/>
<feature type="domain" description="FAD-binding PCMH-type" evidence="6">
    <location>
        <begin position="79"/>
        <end position="284"/>
    </location>
</feature>
<reference evidence="8" key="1">
    <citation type="submission" date="2020-06" db="EMBL/GenBank/DDBJ databases">
        <title>A chromosome-scale genome assembly of Talaromyces rugulosus W13939.</title>
        <authorList>
            <person name="Wang B."/>
            <person name="Guo L."/>
            <person name="Ye K."/>
            <person name="Wang L."/>
        </authorList>
    </citation>
    <scope>NUCLEOTIDE SEQUENCE [LARGE SCALE GENOMIC DNA]</scope>
    <source>
        <strain evidence="8">W13939</strain>
    </source>
</reference>
<dbReference type="GO" id="GO:0008720">
    <property type="term" value="F:D-lactate dehydrogenase (NAD+) activity"/>
    <property type="evidence" value="ECO:0007669"/>
    <property type="project" value="TreeGrafter"/>
</dbReference>
<dbReference type="Pfam" id="PF01565">
    <property type="entry name" value="FAD_binding_4"/>
    <property type="match status" value="1"/>
</dbReference>
<dbReference type="InterPro" id="IPR006094">
    <property type="entry name" value="Oxid_FAD_bind_N"/>
</dbReference>
<dbReference type="InterPro" id="IPR016170">
    <property type="entry name" value="Cytok_DH_C_sf"/>
</dbReference>
<sequence>MSFEQPLPLQFKGSRPHGSTPLALPPKVTIEDFNSFIQSITEFLGADNVEVISTKEQIDDGTYMKPTYTHDPHHVMEQDYFLASAIAAPRNVADVQAIVKLANDLSFPLWPISIGRNSGYGGAAPRVRGSLVLNMGKNMNKILEVNVEGAYCLVEPGVTYKDMYDYLVEHNLQDKLWLDVPDLGGGSILGNTLERGVGYTPYGDHWMMHSGMEVILPTGELLRTGMGALPDPRRPETMGLKPEDQPWNKTAQLFPYGFGPYIDGIFTQSNLGIVTKLGMWLMPNPGGYQSYLVTIPREEDLKQAVDIIRPLRLTMALQNVPTIRHILLDAAVMAPKTAYSSKTEPLSGEELDEIAKKLNLGRWNFYGALYGPEPVRNALCGVIKDAFSAIPGARFFFPEDTPKDSVLRIRHKTMQGIPTYDELKWIDWLPNGAHLFFSPIAKVAGEDAMLQYAVTKKRCNEAGLDFIGTFTIGMREMHHIVCIVFNKKDPEQKKKAHWLIKTLIDDCAANGWGEYRTHLAVMDQIMGTYNWNKSIFLKFNEVIKNAVDPNGIIAPGKSGIWPRQYNKDEWVLR</sequence>
<dbReference type="SUPFAM" id="SSF55103">
    <property type="entry name" value="FAD-linked oxidases, C-terminal domain"/>
    <property type="match status" value="1"/>
</dbReference>
<dbReference type="EMBL" id="CP055898">
    <property type="protein sequence ID" value="QKX53333.1"/>
    <property type="molecule type" value="Genomic_DNA"/>
</dbReference>
<keyword evidence="4" id="KW-0560">Oxidoreductase</keyword>
<feature type="region of interest" description="Disordered" evidence="5">
    <location>
        <begin position="1"/>
        <end position="23"/>
    </location>
</feature>
<dbReference type="OrthoDB" id="5332616at2759"/>
<dbReference type="AlphaFoldDB" id="A0A7H8QJF4"/>
<dbReference type="InterPro" id="IPR016171">
    <property type="entry name" value="Vanillyl_alc_oxidase_C-sub2"/>
</dbReference>
<dbReference type="InterPro" id="IPR036318">
    <property type="entry name" value="FAD-bd_PCMH-like_sf"/>
</dbReference>
<protein>
    <recommendedName>
        <fullName evidence="6">FAD-binding PCMH-type domain-containing protein</fullName>
    </recommendedName>
</protein>
<dbReference type="GO" id="GO:0071949">
    <property type="term" value="F:FAD binding"/>
    <property type="evidence" value="ECO:0007669"/>
    <property type="project" value="InterPro"/>
</dbReference>
<dbReference type="KEGG" id="trg:TRUGW13939_00411"/>
<evidence type="ECO:0000313" key="7">
    <source>
        <dbReference type="EMBL" id="QKX53333.1"/>
    </source>
</evidence>
<dbReference type="Pfam" id="PF02913">
    <property type="entry name" value="FAD-oxidase_C"/>
    <property type="match status" value="1"/>
</dbReference>
<keyword evidence="3" id="KW-0274">FAD</keyword>
<evidence type="ECO:0000259" key="6">
    <source>
        <dbReference type="PROSITE" id="PS51387"/>
    </source>
</evidence>
<organism evidence="7 8">
    <name type="scientific">Talaromyces rugulosus</name>
    <name type="common">Penicillium rugulosum</name>
    <dbReference type="NCBI Taxonomy" id="121627"/>
    <lineage>
        <taxon>Eukaryota</taxon>
        <taxon>Fungi</taxon>
        <taxon>Dikarya</taxon>
        <taxon>Ascomycota</taxon>
        <taxon>Pezizomycotina</taxon>
        <taxon>Eurotiomycetes</taxon>
        <taxon>Eurotiomycetidae</taxon>
        <taxon>Eurotiales</taxon>
        <taxon>Trichocomaceae</taxon>
        <taxon>Talaromyces</taxon>
        <taxon>Talaromyces sect. Islandici</taxon>
    </lineage>
</organism>
<dbReference type="Gene3D" id="3.40.462.10">
    <property type="entry name" value="FAD-linked oxidases, C-terminal domain"/>
    <property type="match status" value="1"/>
</dbReference>
<dbReference type="Gene3D" id="3.30.43.10">
    <property type="entry name" value="Uridine Diphospho-n-acetylenolpyruvylglucosamine Reductase, domain 2"/>
    <property type="match status" value="1"/>
</dbReference>
<name>A0A7H8QJF4_TALRU</name>
<evidence type="ECO:0000256" key="2">
    <source>
        <dbReference type="ARBA" id="ARBA00022630"/>
    </source>
</evidence>
<dbReference type="GO" id="GO:1903457">
    <property type="term" value="P:lactate catabolic process"/>
    <property type="evidence" value="ECO:0007669"/>
    <property type="project" value="TreeGrafter"/>
</dbReference>
<dbReference type="InterPro" id="IPR016169">
    <property type="entry name" value="FAD-bd_PCMH_sub2"/>
</dbReference>
<dbReference type="Gene3D" id="1.10.45.10">
    <property type="entry name" value="Vanillyl-alcohol Oxidase, Chain A, domain 4"/>
    <property type="match status" value="1"/>
</dbReference>
<dbReference type="Gene3D" id="3.30.465.10">
    <property type="match status" value="1"/>
</dbReference>
<keyword evidence="8" id="KW-1185">Reference proteome</keyword>
<keyword evidence="2" id="KW-0285">Flavoprotein</keyword>
<dbReference type="PANTHER" id="PTHR11748:SF114">
    <property type="entry name" value="ARYL-ALCOHOL OXIDASE VANILLYL-ALCOHOL OXIDASE (AFU_ORTHOLOGUE AFUA_3G09500)-RELATED"/>
    <property type="match status" value="1"/>
</dbReference>
<accession>A0A7H8QJF4</accession>
<dbReference type="RefSeq" id="XP_035339512.1">
    <property type="nucleotide sequence ID" value="XM_035483619.1"/>
</dbReference>
<dbReference type="GeneID" id="55987924"/>
<dbReference type="InterPro" id="IPR016166">
    <property type="entry name" value="FAD-bd_PCMH"/>
</dbReference>
<evidence type="ECO:0000256" key="1">
    <source>
        <dbReference type="ARBA" id="ARBA00001974"/>
    </source>
</evidence>
<dbReference type="SUPFAM" id="SSF56176">
    <property type="entry name" value="FAD-binding/transporter-associated domain-like"/>
    <property type="match status" value="1"/>
</dbReference>
<evidence type="ECO:0000256" key="5">
    <source>
        <dbReference type="SAM" id="MobiDB-lite"/>
    </source>
</evidence>
<evidence type="ECO:0000313" key="8">
    <source>
        <dbReference type="Proteomes" id="UP000509510"/>
    </source>
</evidence>
<dbReference type="InterPro" id="IPR016167">
    <property type="entry name" value="FAD-bd_PCMH_sub1"/>
</dbReference>
<evidence type="ECO:0000256" key="4">
    <source>
        <dbReference type="ARBA" id="ARBA00023002"/>
    </source>
</evidence>
<dbReference type="Proteomes" id="UP000509510">
    <property type="component" value="Chromosome I"/>
</dbReference>
<dbReference type="InterPro" id="IPR016164">
    <property type="entry name" value="FAD-linked_Oxase-like_C"/>
</dbReference>
<gene>
    <name evidence="7" type="ORF">TRUGW13939_00411</name>
</gene>